<evidence type="ECO:0000313" key="2">
    <source>
        <dbReference type="EMBL" id="NRF66222.1"/>
    </source>
</evidence>
<dbReference type="InterPro" id="IPR036188">
    <property type="entry name" value="FAD/NAD-bd_sf"/>
</dbReference>
<dbReference type="Gene3D" id="3.50.50.60">
    <property type="entry name" value="FAD/NAD(P)-binding domain"/>
    <property type="match status" value="1"/>
</dbReference>
<reference evidence="2 3" key="1">
    <citation type="submission" date="2020-05" db="EMBL/GenBank/DDBJ databases">
        <title>Aquincola sp. isolate from soil.</title>
        <authorList>
            <person name="Han J."/>
            <person name="Kim D.-U."/>
        </authorList>
    </citation>
    <scope>NUCLEOTIDE SEQUENCE [LARGE SCALE GENOMIC DNA]</scope>
    <source>
        <strain evidence="2 3">S2</strain>
    </source>
</reference>
<comment type="caution">
    <text evidence="2">The sequence shown here is derived from an EMBL/GenBank/DDBJ whole genome shotgun (WGS) entry which is preliminary data.</text>
</comment>
<dbReference type="EMBL" id="JABRWJ010000001">
    <property type="protein sequence ID" value="NRF66222.1"/>
    <property type="molecule type" value="Genomic_DNA"/>
</dbReference>
<dbReference type="Proteomes" id="UP000737171">
    <property type="component" value="Unassembled WGS sequence"/>
</dbReference>
<proteinExistence type="predicted"/>
<dbReference type="InterPro" id="IPR050464">
    <property type="entry name" value="Zeta_carotene_desat/Oxidored"/>
</dbReference>
<dbReference type="SUPFAM" id="SSF51905">
    <property type="entry name" value="FAD/NAD(P)-binding domain"/>
    <property type="match status" value="1"/>
</dbReference>
<accession>A0ABX2ECR3</accession>
<sequence>MGQGARVSWRRRSVLAAGVALVAGCEQRPATHPAVAGAQWLGAAHARGHRLRTARSGAPPAPAVQRRTDVLVIGAGIAGLAAARALQREGVGDLALLELEDQPGGNSRGHALGGLSCPLGAHYLPVPGDAAHEVRDWLQQIGLMSLRAGRWVADERHLCHSPQERLFFDGAWHEGLLPPAEPGSATLEQYRAFAQRVAAAQRLGFALPTQRARWTAEHAALDAVTFVDWLTRERLVDERLRWYLDYACRDDYGAGLGEVSAWAGLHYFASRHGFDAPGDGDGARDAVFTWPEGNAWLVERLAAPLRDRLHGGRTVLRMAQTRDGVDALAWDESSGRAEAWHARAVLLCVPLFVAARLIDQPSDALRAAAAQQPHAPWLVANLQLRAPLLDRGIGAPAAWDNVRYGGGALGYVDAGHQRLSPLPQPTVLTTYWALPRAQRGALLDGSAASWAQQVVDELLPLHPDLPEKLERIVLMRYGHAMSIPVPGLRSSPALAALARSDGRVRFAHSDLSAYSIFEEAFTHGDSAGTRLARWLRAAA</sequence>
<name>A0ABX2ECR3_9BURK</name>
<evidence type="ECO:0000259" key="1">
    <source>
        <dbReference type="Pfam" id="PF01593"/>
    </source>
</evidence>
<gene>
    <name evidence="2" type="ORF">HLB44_04430</name>
</gene>
<dbReference type="PANTHER" id="PTHR42923:SF39">
    <property type="entry name" value="AMINO OXIDASE"/>
    <property type="match status" value="1"/>
</dbReference>
<dbReference type="PANTHER" id="PTHR42923">
    <property type="entry name" value="PROTOPORPHYRINOGEN OXIDASE"/>
    <property type="match status" value="1"/>
</dbReference>
<dbReference type="PROSITE" id="PS51257">
    <property type="entry name" value="PROKAR_LIPOPROTEIN"/>
    <property type="match status" value="1"/>
</dbReference>
<protein>
    <submittedName>
        <fullName evidence="2">FAD-dependent oxidoreductase</fullName>
    </submittedName>
</protein>
<feature type="domain" description="Amine oxidase" evidence="1">
    <location>
        <begin position="77"/>
        <end position="527"/>
    </location>
</feature>
<evidence type="ECO:0000313" key="3">
    <source>
        <dbReference type="Proteomes" id="UP000737171"/>
    </source>
</evidence>
<organism evidence="2 3">
    <name type="scientific">Pseudaquabacterium terrae</name>
    <dbReference type="NCBI Taxonomy" id="2732868"/>
    <lineage>
        <taxon>Bacteria</taxon>
        <taxon>Pseudomonadati</taxon>
        <taxon>Pseudomonadota</taxon>
        <taxon>Betaproteobacteria</taxon>
        <taxon>Burkholderiales</taxon>
        <taxon>Sphaerotilaceae</taxon>
        <taxon>Pseudaquabacterium</taxon>
    </lineage>
</organism>
<keyword evidence="3" id="KW-1185">Reference proteome</keyword>
<dbReference type="Pfam" id="PF01593">
    <property type="entry name" value="Amino_oxidase"/>
    <property type="match status" value="1"/>
</dbReference>
<dbReference type="InterPro" id="IPR002937">
    <property type="entry name" value="Amino_oxidase"/>
</dbReference>